<dbReference type="Gene3D" id="3.30.200.100">
    <property type="entry name" value="MucB/RseB, C-terminal domain"/>
    <property type="match status" value="1"/>
</dbReference>
<comment type="similarity">
    <text evidence="2">Belongs to the RseB family.</text>
</comment>
<dbReference type="PANTHER" id="PTHR38782:SF1">
    <property type="entry name" value="SIGMA-E FACTOR REGULATORY PROTEIN RSEB"/>
    <property type="match status" value="1"/>
</dbReference>
<evidence type="ECO:0000313" key="9">
    <source>
        <dbReference type="Proteomes" id="UP001529491"/>
    </source>
</evidence>
<keyword evidence="3 5" id="KW-0732">Signal</keyword>
<gene>
    <name evidence="8" type="ORF">RGE70_13530</name>
</gene>
<proteinExistence type="inferred from homology"/>
<dbReference type="PIRSF" id="PIRSF005427">
    <property type="entry name" value="RseB"/>
    <property type="match status" value="1"/>
</dbReference>
<accession>A0ABZ0JVJ9</accession>
<dbReference type="InterPro" id="IPR033434">
    <property type="entry name" value="MucB/RseB_N"/>
</dbReference>
<dbReference type="EMBL" id="CP136522">
    <property type="protein sequence ID" value="WOT04340.1"/>
    <property type="molecule type" value="Genomic_DNA"/>
</dbReference>
<feature type="domain" description="MucB/RseB N-terminal" evidence="6">
    <location>
        <begin position="23"/>
        <end position="205"/>
    </location>
</feature>
<evidence type="ECO:0000259" key="6">
    <source>
        <dbReference type="Pfam" id="PF03888"/>
    </source>
</evidence>
<dbReference type="RefSeq" id="WP_310471968.1">
    <property type="nucleotide sequence ID" value="NZ_CP136522.1"/>
</dbReference>
<reference evidence="8 9" key="1">
    <citation type="submission" date="2023-10" db="EMBL/GenBank/DDBJ databases">
        <title>Complete genome sequence of Shewanella sp. DAU334.</title>
        <authorList>
            <person name="Lee Y.-S."/>
            <person name="Jeong H.-R."/>
            <person name="Hwang E.-J."/>
            <person name="Choi Y.-L."/>
            <person name="Kim G.-D."/>
        </authorList>
    </citation>
    <scope>NUCLEOTIDE SEQUENCE [LARGE SCALE GENOMIC DNA]</scope>
    <source>
        <strain evidence="8 9">DAU334</strain>
    </source>
</reference>
<protein>
    <submittedName>
        <fullName evidence="8">MucB/RseB C-terminal domain-containing protein</fullName>
    </submittedName>
</protein>
<feature type="signal peptide" evidence="5">
    <location>
        <begin position="1"/>
        <end position="17"/>
    </location>
</feature>
<evidence type="ECO:0000256" key="5">
    <source>
        <dbReference type="SAM" id="SignalP"/>
    </source>
</evidence>
<evidence type="ECO:0000313" key="8">
    <source>
        <dbReference type="EMBL" id="WOT04340.1"/>
    </source>
</evidence>
<evidence type="ECO:0000256" key="1">
    <source>
        <dbReference type="ARBA" id="ARBA00004418"/>
    </source>
</evidence>
<dbReference type="Proteomes" id="UP001529491">
    <property type="component" value="Chromosome"/>
</dbReference>
<evidence type="ECO:0000259" key="7">
    <source>
        <dbReference type="Pfam" id="PF17188"/>
    </source>
</evidence>
<dbReference type="InterPro" id="IPR033436">
    <property type="entry name" value="MucB/RseB_C"/>
</dbReference>
<dbReference type="PANTHER" id="PTHR38782">
    <property type="match status" value="1"/>
</dbReference>
<evidence type="ECO:0000256" key="2">
    <source>
        <dbReference type="ARBA" id="ARBA00008150"/>
    </source>
</evidence>
<sequence>MRLILLAIIAMSFPAIAREDMPANAWLENMSQALREQKFKISLIQLQADHIRPLVYIHGKIEDQEVAFLEHLNGPPKNAVRINQTVTFIEHDQPAYSVYANRIEGLFPVAFAGNIAKLESGYQFVLGGRSRIAGRPGQLVRIIPKDKNRYGYQVWLDMDTFIPLRFDMLTGDKQLLEQILVVELLVLEETPAILKEAHKQEWPAVMGLPERAGAEDWQFSWLPEGFKVLVKDQHRLIGSKEAVEYIAISDGLANVSVYVAKAGDAALPEELVTRNGLSLATERVGNAEVVAVGKVPAETLSRIAKSIMLR</sequence>
<dbReference type="Pfam" id="PF17188">
    <property type="entry name" value="MucB_RseB_C"/>
    <property type="match status" value="1"/>
</dbReference>
<evidence type="ECO:0000256" key="3">
    <source>
        <dbReference type="ARBA" id="ARBA00022729"/>
    </source>
</evidence>
<evidence type="ECO:0000256" key="4">
    <source>
        <dbReference type="ARBA" id="ARBA00022764"/>
    </source>
</evidence>
<feature type="domain" description="MucB/RseB C-terminal" evidence="7">
    <location>
        <begin position="213"/>
        <end position="307"/>
    </location>
</feature>
<dbReference type="CDD" id="cd16327">
    <property type="entry name" value="RseB"/>
    <property type="match status" value="1"/>
</dbReference>
<organism evidence="8 9">
    <name type="scientific">Shewanella youngdeokensis</name>
    <dbReference type="NCBI Taxonomy" id="2999068"/>
    <lineage>
        <taxon>Bacteria</taxon>
        <taxon>Pseudomonadati</taxon>
        <taxon>Pseudomonadota</taxon>
        <taxon>Gammaproteobacteria</taxon>
        <taxon>Alteromonadales</taxon>
        <taxon>Shewanellaceae</taxon>
        <taxon>Shewanella</taxon>
    </lineage>
</organism>
<keyword evidence="4" id="KW-0574">Periplasm</keyword>
<dbReference type="Gene3D" id="2.50.20.10">
    <property type="entry name" value="Lipoprotein localisation LolA/LolB/LppX"/>
    <property type="match status" value="1"/>
</dbReference>
<name>A0ABZ0JVJ9_9GAMM</name>
<dbReference type="InterPro" id="IPR005588">
    <property type="entry name" value="MucB_RseB"/>
</dbReference>
<dbReference type="Pfam" id="PF03888">
    <property type="entry name" value="MucB_RseB"/>
    <property type="match status" value="1"/>
</dbReference>
<dbReference type="InterPro" id="IPR038484">
    <property type="entry name" value="MucB/RseB_C_sf"/>
</dbReference>
<keyword evidence="9" id="KW-1185">Reference proteome</keyword>
<feature type="chain" id="PRO_5046723735" evidence="5">
    <location>
        <begin position="18"/>
        <end position="310"/>
    </location>
</feature>
<comment type="subcellular location">
    <subcellularLocation>
        <location evidence="1">Periplasm</location>
    </subcellularLocation>
</comment>